<dbReference type="SMR" id="A0A1U8FKA2"/>
<evidence type="ECO:0000313" key="4">
    <source>
        <dbReference type="EMBL" id="PHT94579.1"/>
    </source>
</evidence>
<dbReference type="OMA" id="SRCKNTE"/>
<dbReference type="AlphaFoldDB" id="A0A1U8FKA2"/>
<dbReference type="EMBL" id="AYRZ02000001">
    <property type="protein sequence ID" value="PHT94579.1"/>
    <property type="molecule type" value="Genomic_DNA"/>
</dbReference>
<dbReference type="KEGG" id="cann:107859233"/>
<dbReference type="Proteomes" id="UP000222542">
    <property type="component" value="Unassembled WGS sequence"/>
</dbReference>
<feature type="region of interest" description="Leucine repeat II (LRII)" evidence="3">
    <location>
        <begin position="352"/>
        <end position="384"/>
    </location>
</feature>
<dbReference type="OrthoDB" id="770224at2759"/>
<keyword evidence="2" id="KW-0804">Transcription</keyword>
<dbReference type="PROSITE" id="PS50985">
    <property type="entry name" value="GRAS"/>
    <property type="match status" value="1"/>
</dbReference>
<keyword evidence="1" id="KW-0805">Transcription regulation</keyword>
<dbReference type="InterPro" id="IPR005202">
    <property type="entry name" value="TF_GRAS"/>
</dbReference>
<reference evidence="4 5" key="1">
    <citation type="journal article" date="2014" name="Nat. Genet.">
        <title>Genome sequence of the hot pepper provides insights into the evolution of pungency in Capsicum species.</title>
        <authorList>
            <person name="Kim S."/>
            <person name="Park M."/>
            <person name="Yeom S.I."/>
            <person name="Kim Y.M."/>
            <person name="Lee J.M."/>
            <person name="Lee H.A."/>
            <person name="Seo E."/>
            <person name="Choi J."/>
            <person name="Cheong K."/>
            <person name="Kim K.T."/>
            <person name="Jung K."/>
            <person name="Lee G.W."/>
            <person name="Oh S.K."/>
            <person name="Bae C."/>
            <person name="Kim S.B."/>
            <person name="Lee H.Y."/>
            <person name="Kim S.Y."/>
            <person name="Kim M.S."/>
            <person name="Kang B.C."/>
            <person name="Jo Y.D."/>
            <person name="Yang H.B."/>
            <person name="Jeong H.J."/>
            <person name="Kang W.H."/>
            <person name="Kwon J.K."/>
            <person name="Shin C."/>
            <person name="Lim J.Y."/>
            <person name="Park J.H."/>
            <person name="Huh J.H."/>
            <person name="Kim J.S."/>
            <person name="Kim B.D."/>
            <person name="Cohen O."/>
            <person name="Paran I."/>
            <person name="Suh M.C."/>
            <person name="Lee S.B."/>
            <person name="Kim Y.K."/>
            <person name="Shin Y."/>
            <person name="Noh S.J."/>
            <person name="Park J."/>
            <person name="Seo Y.S."/>
            <person name="Kwon S.Y."/>
            <person name="Kim H.A."/>
            <person name="Park J.M."/>
            <person name="Kim H.J."/>
            <person name="Choi S.B."/>
            <person name="Bosland P.W."/>
            <person name="Reeves G."/>
            <person name="Jo S.H."/>
            <person name="Lee B.W."/>
            <person name="Cho H.T."/>
            <person name="Choi H.S."/>
            <person name="Lee M.S."/>
            <person name="Yu Y."/>
            <person name="Do Choi Y."/>
            <person name="Park B.S."/>
            <person name="van Deynze A."/>
            <person name="Ashrafi H."/>
            <person name="Hill T."/>
            <person name="Kim W.T."/>
            <person name="Pai H.S."/>
            <person name="Ahn H.K."/>
            <person name="Yeam I."/>
            <person name="Giovannoni J.J."/>
            <person name="Rose J.K."/>
            <person name="Sorensen I."/>
            <person name="Lee S.J."/>
            <person name="Kim R.W."/>
            <person name="Choi I.Y."/>
            <person name="Choi B.S."/>
            <person name="Lim J.S."/>
            <person name="Lee Y.H."/>
            <person name="Choi D."/>
        </authorList>
    </citation>
    <scope>NUCLEOTIDE SEQUENCE [LARGE SCALE GENOMIC DNA]</scope>
    <source>
        <strain evidence="5">cv. CM334</strain>
    </source>
</reference>
<evidence type="ECO:0000256" key="2">
    <source>
        <dbReference type="ARBA" id="ARBA00023163"/>
    </source>
</evidence>
<proteinExistence type="inferred from homology"/>
<comment type="caution">
    <text evidence="3">Lacks conserved residue(s) required for the propagation of feature annotation.</text>
</comment>
<protein>
    <submittedName>
        <fullName evidence="4">Uncharacterized protein</fullName>
    </submittedName>
</protein>
<comment type="caution">
    <text evidence="4">The sequence shown here is derived from an EMBL/GenBank/DDBJ whole genome shotgun (WGS) entry which is preliminary data.</text>
</comment>
<dbReference type="STRING" id="4072.A0A1U8FKA2"/>
<sequence>MSNPLFHLASFTSNQIPESDGSLRGCRVNIAKSDNHLSVMEDSKDIQNFYTNYGFYQGYAVNQQEQEMNKQQQEMNVYAAHSADQLSQGEVKLNSLETGSNVGEVPFLSLAPFELLRNNPSKHKNTEGDKARDVNGGANVHQKLSAMHIMRLAGERFIQFSSNKFININNLLHPYGSALSYLSTEDNQDVELAQILLAAAEKVSEQQYDRARKFLSQCQLLASKAGNTVQREVFYFAQALGERIDRETGILTPKISAETNELNSICTAPRLHASHVALHQEVPFTQVVHFTGIQAILESVATKPKVHLIDFHIRTGVQWASLIQAAAERKDNPIEHMNITVIESVNKQRVEKTGKSLESFATSLNFPFSFKIVFLPDRNQLTKDHFYIEPDEGVVIHAAFFLRAMICEPNCLETAMRVVKQLQPSLMVVSEVEANLNSPVFVHRFIDSLFYYSALFDCLEDVMKRDDQHRMTIEESYGGGILNIVGSEGKERVIRSVNLDVWRSFLGRFGMEEVKLSDTCLYQANLIIQQFDCRDSCSADMNGGSLAVSWKGTPIYSTSAWKFH</sequence>
<gene>
    <name evidence="4" type="ORF">T459_02461</name>
</gene>
<dbReference type="GO" id="GO:0043565">
    <property type="term" value="F:sequence-specific DNA binding"/>
    <property type="evidence" value="ECO:0000318"/>
    <property type="project" value="GO_Central"/>
</dbReference>
<evidence type="ECO:0000256" key="1">
    <source>
        <dbReference type="ARBA" id="ARBA00023015"/>
    </source>
</evidence>
<accession>A0A1U8FKA2</accession>
<organism evidence="4 5">
    <name type="scientific">Capsicum annuum</name>
    <name type="common">Capsicum pepper</name>
    <dbReference type="NCBI Taxonomy" id="4072"/>
    <lineage>
        <taxon>Eukaryota</taxon>
        <taxon>Viridiplantae</taxon>
        <taxon>Streptophyta</taxon>
        <taxon>Embryophyta</taxon>
        <taxon>Tracheophyta</taxon>
        <taxon>Spermatophyta</taxon>
        <taxon>Magnoliopsida</taxon>
        <taxon>eudicotyledons</taxon>
        <taxon>Gunneridae</taxon>
        <taxon>Pentapetalae</taxon>
        <taxon>asterids</taxon>
        <taxon>lamiids</taxon>
        <taxon>Solanales</taxon>
        <taxon>Solanaceae</taxon>
        <taxon>Solanoideae</taxon>
        <taxon>Capsiceae</taxon>
        <taxon>Capsicum</taxon>
    </lineage>
</organism>
<feature type="region of interest" description="SAW" evidence="3">
    <location>
        <begin position="486"/>
        <end position="562"/>
    </location>
</feature>
<reference evidence="4 5" key="2">
    <citation type="journal article" date="2017" name="Genome Biol.">
        <title>New reference genome sequences of hot pepper reveal the massive evolution of plant disease-resistance genes by retroduplication.</title>
        <authorList>
            <person name="Kim S."/>
            <person name="Park J."/>
            <person name="Yeom S.I."/>
            <person name="Kim Y.M."/>
            <person name="Seo E."/>
            <person name="Kim K.T."/>
            <person name="Kim M.S."/>
            <person name="Lee J.M."/>
            <person name="Cheong K."/>
            <person name="Shin H.S."/>
            <person name="Kim S.B."/>
            <person name="Han K."/>
            <person name="Lee J."/>
            <person name="Park M."/>
            <person name="Lee H.A."/>
            <person name="Lee H.Y."/>
            <person name="Lee Y."/>
            <person name="Oh S."/>
            <person name="Lee J.H."/>
            <person name="Choi E."/>
            <person name="Choi E."/>
            <person name="Lee S.E."/>
            <person name="Jeon J."/>
            <person name="Kim H."/>
            <person name="Choi G."/>
            <person name="Song H."/>
            <person name="Lee J."/>
            <person name="Lee S.C."/>
            <person name="Kwon J.K."/>
            <person name="Lee H.Y."/>
            <person name="Koo N."/>
            <person name="Hong Y."/>
            <person name="Kim R.W."/>
            <person name="Kang W.H."/>
            <person name="Huh J.H."/>
            <person name="Kang B.C."/>
            <person name="Yang T.J."/>
            <person name="Lee Y.H."/>
            <person name="Bennetzen J.L."/>
            <person name="Choi D."/>
        </authorList>
    </citation>
    <scope>NUCLEOTIDE SEQUENCE [LARGE SCALE GENOMIC DNA]</scope>
    <source>
        <strain evidence="5">cv. CM334</strain>
    </source>
</reference>
<dbReference type="GO" id="GO:0005634">
    <property type="term" value="C:nucleus"/>
    <property type="evidence" value="ECO:0000318"/>
    <property type="project" value="GO_Central"/>
</dbReference>
<comment type="similarity">
    <text evidence="3">Belongs to the GRAS family.</text>
</comment>
<dbReference type="GO" id="GO:0003700">
    <property type="term" value="F:DNA-binding transcription factor activity"/>
    <property type="evidence" value="ECO:0000318"/>
    <property type="project" value="GO_Central"/>
</dbReference>
<keyword evidence="5" id="KW-1185">Reference proteome</keyword>
<name>A0A1U8FKA2_CAPAN</name>
<evidence type="ECO:0000313" key="5">
    <source>
        <dbReference type="Proteomes" id="UP000222542"/>
    </source>
</evidence>
<dbReference type="GO" id="GO:0006355">
    <property type="term" value="P:regulation of DNA-templated transcription"/>
    <property type="evidence" value="ECO:0000318"/>
    <property type="project" value="GO_Central"/>
</dbReference>
<dbReference type="PANTHER" id="PTHR31636">
    <property type="entry name" value="OSJNBA0084A10.13 PROTEIN-RELATED"/>
    <property type="match status" value="1"/>
</dbReference>
<dbReference type="Gramene" id="PHT94579">
    <property type="protein sequence ID" value="PHT94579"/>
    <property type="gene ID" value="T459_02461"/>
</dbReference>
<dbReference type="Pfam" id="PF03514">
    <property type="entry name" value="GRAS"/>
    <property type="match status" value="1"/>
</dbReference>
<evidence type="ECO:0000256" key="3">
    <source>
        <dbReference type="PROSITE-ProRule" id="PRU01191"/>
    </source>
</evidence>